<dbReference type="EMBL" id="JAYKXN010000003">
    <property type="protein sequence ID" value="KAK7302953.1"/>
    <property type="molecule type" value="Genomic_DNA"/>
</dbReference>
<name>A0AAN9JRW6_CLITE</name>
<dbReference type="InterPro" id="IPR025422">
    <property type="entry name" value="TGA_domain"/>
</dbReference>
<evidence type="ECO:0000313" key="3">
    <source>
        <dbReference type="EMBL" id="KAK7302953.1"/>
    </source>
</evidence>
<feature type="domain" description="DOG1" evidence="2">
    <location>
        <begin position="6"/>
        <end position="229"/>
    </location>
</feature>
<evidence type="ECO:0000259" key="2">
    <source>
        <dbReference type="PROSITE" id="PS51806"/>
    </source>
</evidence>
<dbReference type="Pfam" id="PF14144">
    <property type="entry name" value="DOG1"/>
    <property type="match status" value="1"/>
</dbReference>
<dbReference type="GO" id="GO:0006351">
    <property type="term" value="P:DNA-templated transcription"/>
    <property type="evidence" value="ECO:0007669"/>
    <property type="project" value="InterPro"/>
</dbReference>
<gene>
    <name evidence="3" type="ORF">RJT34_13850</name>
</gene>
<accession>A0AAN9JRW6</accession>
<keyword evidence="1" id="KW-0175">Coiled coil</keyword>
<sequence length="235" mass="27572">MKNQVVERFSDFYEKWIWRLEEIFQHLLEVSKQINTPLKTEQELQALVSRVTTHLKEYYTVKWASAHDDVLVFFSPTWLSPLENAYLWMTGWKPSMVFKVLESTRNNVLEMTEEQQRKTKELRVRIRMEEEKVEREMERQQVAMADRKMVELVKLCSRARNGGEVDVEVAMKGVLGGLERVMKASDCVRLKALKGVLDLLSPMQSVHFLAANIAMQLRLRQWGKKRDVSSPNDIN</sequence>
<dbReference type="InterPro" id="IPR051886">
    <property type="entry name" value="Seed_Dev/Stress_Resp_Reg"/>
</dbReference>
<evidence type="ECO:0000256" key="1">
    <source>
        <dbReference type="SAM" id="Coils"/>
    </source>
</evidence>
<evidence type="ECO:0000313" key="4">
    <source>
        <dbReference type="Proteomes" id="UP001359559"/>
    </source>
</evidence>
<dbReference type="PANTHER" id="PTHR46354:SF2">
    <property type="entry name" value="PROTEIN DOG1-LIKE 4"/>
    <property type="match status" value="1"/>
</dbReference>
<dbReference type="GO" id="GO:0043565">
    <property type="term" value="F:sequence-specific DNA binding"/>
    <property type="evidence" value="ECO:0007669"/>
    <property type="project" value="InterPro"/>
</dbReference>
<organism evidence="3 4">
    <name type="scientific">Clitoria ternatea</name>
    <name type="common">Butterfly pea</name>
    <dbReference type="NCBI Taxonomy" id="43366"/>
    <lineage>
        <taxon>Eukaryota</taxon>
        <taxon>Viridiplantae</taxon>
        <taxon>Streptophyta</taxon>
        <taxon>Embryophyta</taxon>
        <taxon>Tracheophyta</taxon>
        <taxon>Spermatophyta</taxon>
        <taxon>Magnoliopsida</taxon>
        <taxon>eudicotyledons</taxon>
        <taxon>Gunneridae</taxon>
        <taxon>Pentapetalae</taxon>
        <taxon>rosids</taxon>
        <taxon>fabids</taxon>
        <taxon>Fabales</taxon>
        <taxon>Fabaceae</taxon>
        <taxon>Papilionoideae</taxon>
        <taxon>50 kb inversion clade</taxon>
        <taxon>NPAAA clade</taxon>
        <taxon>indigoferoid/millettioid clade</taxon>
        <taxon>Phaseoleae</taxon>
        <taxon>Clitoria</taxon>
    </lineage>
</organism>
<proteinExistence type="predicted"/>
<keyword evidence="4" id="KW-1185">Reference proteome</keyword>
<comment type="caution">
    <text evidence="3">The sequence shown here is derived from an EMBL/GenBank/DDBJ whole genome shotgun (WGS) entry which is preliminary data.</text>
</comment>
<dbReference type="AlphaFoldDB" id="A0AAN9JRW6"/>
<reference evidence="3 4" key="1">
    <citation type="submission" date="2024-01" db="EMBL/GenBank/DDBJ databases">
        <title>The genomes of 5 underutilized Papilionoideae crops provide insights into root nodulation and disease resistance.</title>
        <authorList>
            <person name="Yuan L."/>
        </authorList>
    </citation>
    <scope>NUCLEOTIDE SEQUENCE [LARGE SCALE GENOMIC DNA]</scope>
    <source>
        <strain evidence="3">LY-2023</strain>
        <tissue evidence="3">Leaf</tissue>
    </source>
</reference>
<dbReference type="PANTHER" id="PTHR46354">
    <property type="entry name" value="DOG1 DOMAIN-CONTAINING PROTEIN"/>
    <property type="match status" value="1"/>
</dbReference>
<dbReference type="PROSITE" id="PS51806">
    <property type="entry name" value="DOG1"/>
    <property type="match status" value="1"/>
</dbReference>
<protein>
    <recommendedName>
        <fullName evidence="2">DOG1 domain-containing protein</fullName>
    </recommendedName>
</protein>
<dbReference type="Proteomes" id="UP001359559">
    <property type="component" value="Unassembled WGS sequence"/>
</dbReference>
<feature type="coiled-coil region" evidence="1">
    <location>
        <begin position="101"/>
        <end position="148"/>
    </location>
</feature>